<accession>A0ABQ9YK20</accession>
<feature type="compositionally biased region" description="Low complexity" evidence="4">
    <location>
        <begin position="355"/>
        <end position="370"/>
    </location>
</feature>
<feature type="region of interest" description="Disordered" evidence="4">
    <location>
        <begin position="623"/>
        <end position="643"/>
    </location>
</feature>
<evidence type="ECO:0000256" key="3">
    <source>
        <dbReference type="ARBA" id="ARBA00023004"/>
    </source>
</evidence>
<keyword evidence="5" id="KW-0472">Membrane</keyword>
<comment type="similarity">
    <text evidence="1">Belongs to the hemerythrin family.</text>
</comment>
<feature type="transmembrane region" description="Helical" evidence="5">
    <location>
        <begin position="209"/>
        <end position="231"/>
    </location>
</feature>
<feature type="transmembrane region" description="Helical" evidence="5">
    <location>
        <begin position="1408"/>
        <end position="1429"/>
    </location>
</feature>
<evidence type="ECO:0000259" key="6">
    <source>
        <dbReference type="Pfam" id="PF25474"/>
    </source>
</evidence>
<feature type="region of interest" description="Disordered" evidence="4">
    <location>
        <begin position="1230"/>
        <end position="1251"/>
    </location>
</feature>
<feature type="transmembrane region" description="Helical" evidence="5">
    <location>
        <begin position="866"/>
        <end position="890"/>
    </location>
</feature>
<dbReference type="InterPro" id="IPR057352">
    <property type="entry name" value="TPR_TmcB/C"/>
</dbReference>
<name>A0ABQ9YK20_9EUKA</name>
<keyword evidence="8" id="KW-1185">Reference proteome</keyword>
<dbReference type="InterPro" id="IPR052994">
    <property type="entry name" value="Tiny_macrocysts_regulators"/>
</dbReference>
<feature type="transmembrane region" description="Helical" evidence="5">
    <location>
        <begin position="111"/>
        <end position="134"/>
    </location>
</feature>
<reference evidence="7 8" key="1">
    <citation type="journal article" date="2022" name="bioRxiv">
        <title>Genomics of Preaxostyla Flagellates Illuminates Evolutionary Transitions and the Path Towards Mitochondrial Loss.</title>
        <authorList>
            <person name="Novak L.V.F."/>
            <person name="Treitli S.C."/>
            <person name="Pyrih J."/>
            <person name="Halakuc P."/>
            <person name="Pipaliya S.V."/>
            <person name="Vacek V."/>
            <person name="Brzon O."/>
            <person name="Soukal P."/>
            <person name="Eme L."/>
            <person name="Dacks J.B."/>
            <person name="Karnkowska A."/>
            <person name="Elias M."/>
            <person name="Hampl V."/>
        </authorList>
    </citation>
    <scope>NUCLEOTIDE SEQUENCE [LARGE SCALE GENOMIC DNA]</scope>
    <source>
        <strain evidence="7">NAU3</strain>
        <tissue evidence="7">Gut</tissue>
    </source>
</reference>
<organism evidence="7 8">
    <name type="scientific">Blattamonas nauphoetae</name>
    <dbReference type="NCBI Taxonomy" id="2049346"/>
    <lineage>
        <taxon>Eukaryota</taxon>
        <taxon>Metamonada</taxon>
        <taxon>Preaxostyla</taxon>
        <taxon>Oxymonadida</taxon>
        <taxon>Blattamonas</taxon>
    </lineage>
</organism>
<dbReference type="InterPro" id="IPR035938">
    <property type="entry name" value="Hemerythrin-like_sf"/>
</dbReference>
<feature type="transmembrane region" description="Helical" evidence="5">
    <location>
        <begin position="155"/>
        <end position="173"/>
    </location>
</feature>
<evidence type="ECO:0000256" key="5">
    <source>
        <dbReference type="SAM" id="Phobius"/>
    </source>
</evidence>
<keyword evidence="3" id="KW-0408">Iron</keyword>
<dbReference type="Gene3D" id="1.20.120.50">
    <property type="entry name" value="Hemerythrin-like"/>
    <property type="match status" value="1"/>
</dbReference>
<feature type="region of interest" description="Disordered" evidence="4">
    <location>
        <begin position="987"/>
        <end position="1016"/>
    </location>
</feature>
<dbReference type="PANTHER" id="PTHR31600:SF2">
    <property type="entry name" value="GAMETE ENRICHED GENE 10 PROTEIN-RELATED"/>
    <property type="match status" value="1"/>
</dbReference>
<feature type="transmembrane region" description="Helical" evidence="5">
    <location>
        <begin position="179"/>
        <end position="197"/>
    </location>
</feature>
<feature type="transmembrane region" description="Helical" evidence="5">
    <location>
        <begin position="243"/>
        <end position="267"/>
    </location>
</feature>
<comment type="caution">
    <text evidence="7">The sequence shown here is derived from an EMBL/GenBank/DDBJ whole genome shotgun (WGS) entry which is preliminary data.</text>
</comment>
<evidence type="ECO:0000256" key="2">
    <source>
        <dbReference type="ARBA" id="ARBA00022723"/>
    </source>
</evidence>
<keyword evidence="2" id="KW-0479">Metal-binding</keyword>
<gene>
    <name evidence="7" type="ORF">BLNAU_637</name>
</gene>
<keyword evidence="5" id="KW-1133">Transmembrane helix</keyword>
<proteinExistence type="inferred from homology"/>
<feature type="region of interest" description="Disordered" evidence="4">
    <location>
        <begin position="341"/>
        <end position="378"/>
    </location>
</feature>
<dbReference type="Pfam" id="PF25474">
    <property type="entry name" value="TPR_TmcB"/>
    <property type="match status" value="1"/>
</dbReference>
<evidence type="ECO:0000313" key="7">
    <source>
        <dbReference type="EMBL" id="KAK2964106.1"/>
    </source>
</evidence>
<sequence length="1637" mass="183458">MIYPLVNKRMFPRVFRVIFLALNVIQWVGLISKYNIWPLSGVAGNFVISLLQYFDLSITFSSDLVHFVVLLIILALYLLLLVMIVTHALLTRHEKPLPRKLPELASVMAELFFNVLAIPIMTISGGAFHFAFVYKLFAIDQNVGRCEEFCCQQPIPQTLFFLSTLLIALLSPFLVVRPLLLVVICLGVFFVFCLLFTMYQPFFSLAGNALSSSCTGFVLVLHLSFLVSLFVGPFDPSKPYVPFVLVLPFLALAIAAGVGLFFLTSWLGRRLFAMNKNDGIPIIPTKASLDFTSPTVNHAPSDFLPTVVATSPPNVADGHSQVIIRVHDSIGLPAEGLSRKSSHAELAAPSPPPLNLSSGSRLGSRASLPPLQLPPPPPQQPVIIANQHMSSRKLPKYRHSHQFERAVRFIQIESLRSDPNVQSFLENLLTFGTQRFPTASSVWILASLCFQHILHNTARAADALQKAKQSVPHIIERWTEFCFMREMEQTKMAESGQSTSALFRNGLDKATKSHETSKAYLKQMWHMLSKEHIDLERIMQYLTRSIDAYWASRAEYNKLLDAYPNSTQVIRGYGCLIRDVQRDDDLAMTLFNTANSMEESLMVSSSEAESFISKASEAQRLQMEAHRRQHKKQNRNRKRKDMHHSALVVPVEKTKNQAVMLKCVLASYSLFIASGIIAAFVITVITFQQCITYTSIIEHSSLIQVSFTNILRELKNWQIFTDPVISSNATLLASLAFAPDLKTITDRLGADTVQLSTTFHLSYLEVPETDFELFEVSEMSMYQITTDTAGAILDIWEQPMNLIDMCYNSFNDAVFVCEFGSVTDVMTHNNLHFVFVGVPVVGVEFVKQLAYSFQQSIGKHTTISTAVTLVICFFIFVYTIFPTSFSYIYFSGHFTTIRRTVFLKFVTAPKQTYTKLKNRLDDPDTDTDTHSAVDFAASLERADTEQVELSEAFGCITREPSEVDMNRNRRRDTVTFKEVSRLVAYSATGMPTDEVGSDEPNPTMASDDFTLHAGKTSPDVLNKLSQEDSFPKQVQNSVEPTGSQDRQAEMLSKQLLTLSRKSSSHASLIQLDPSMFGILSPNQIQGTHTPPQNPLLSESPFAPAPQFGFQRNSSTTGLNPNTFIDSQQASIAATMSEDRESEDEYDEQLESIRERVKTMKGIKPVALRVMLSITVLTTWACLAGVFVTFVVSVESIGYNRNSVFFSFYRTTLLNLIAFLAIQIPYPSTPPPTQFSHSASTRPGPNDFSHINNDPEALQNQMSILLEYFSVLHRKLKEGAARNDVKFISGDEDLDDCKLPRTLLAGSEMTRISFAQTDCLMADKTKCPAGRIVGIPEQFMGLEALITFFASSATNLAQTADAGSTVTLDNPDLMLMLTGLQFDVSGGIELYSHALMDSIANQVASYRQMMIVVSVVCYIVILACTFFFLVPSYKIIRRVADVTTEIERMDPHIDQSLNVITWTDDRMCGLARFDHEHSTSCTAAVNLVQEMDKEPAKRRINRLCADLLIKVFTSLHDEEVMMQKYNINSKQRTRHMADHSQIAQKLVTAVGQMMQNKHGAQNTLIQTLSMWLTHHTQIHDRSLASALEDRMVQSDVAEEITQTKFVIPLSLETFLASYRCPMAVRMQVNHIFAALHLE</sequence>
<feature type="transmembrane region" description="Helical" evidence="5">
    <location>
        <begin position="12"/>
        <end position="30"/>
    </location>
</feature>
<feature type="transmembrane region" description="Helical" evidence="5">
    <location>
        <begin position="1165"/>
        <end position="1191"/>
    </location>
</feature>
<feature type="transmembrane region" description="Helical" evidence="5">
    <location>
        <begin position="663"/>
        <end position="687"/>
    </location>
</feature>
<keyword evidence="5" id="KW-0812">Transmembrane</keyword>
<feature type="transmembrane region" description="Helical" evidence="5">
    <location>
        <begin position="66"/>
        <end position="91"/>
    </location>
</feature>
<feature type="compositionally biased region" description="Polar residues" evidence="4">
    <location>
        <begin position="1233"/>
        <end position="1242"/>
    </location>
</feature>
<protein>
    <recommendedName>
        <fullName evidence="6">TmcB/TmcC TPR repeats domain-containing protein</fullName>
    </recommendedName>
</protein>
<dbReference type="SUPFAM" id="SSF47188">
    <property type="entry name" value="Hemerythrin-like"/>
    <property type="match status" value="1"/>
</dbReference>
<feature type="compositionally biased region" description="Basic residues" evidence="4">
    <location>
        <begin position="627"/>
        <end position="642"/>
    </location>
</feature>
<dbReference type="EMBL" id="JARBJD010000003">
    <property type="protein sequence ID" value="KAK2964106.1"/>
    <property type="molecule type" value="Genomic_DNA"/>
</dbReference>
<evidence type="ECO:0000256" key="4">
    <source>
        <dbReference type="SAM" id="MobiDB-lite"/>
    </source>
</evidence>
<evidence type="ECO:0000313" key="8">
    <source>
        <dbReference type="Proteomes" id="UP001281761"/>
    </source>
</evidence>
<evidence type="ECO:0000256" key="1">
    <source>
        <dbReference type="ARBA" id="ARBA00010587"/>
    </source>
</evidence>
<dbReference type="Proteomes" id="UP001281761">
    <property type="component" value="Unassembled WGS sequence"/>
</dbReference>
<dbReference type="PANTHER" id="PTHR31600">
    <property type="entry name" value="TINY MACROCYSTS PROTEIN B-RELATED"/>
    <property type="match status" value="1"/>
</dbReference>
<feature type="transmembrane region" description="Helical" evidence="5">
    <location>
        <begin position="1203"/>
        <end position="1221"/>
    </location>
</feature>
<feature type="domain" description="TmcB/TmcC TPR repeats" evidence="6">
    <location>
        <begin position="503"/>
        <end position="600"/>
    </location>
</feature>